<gene>
    <name evidence="3" type="ORF">CJU94_37995</name>
</gene>
<dbReference type="PANTHER" id="PTHR33055">
    <property type="entry name" value="TRANSPOSASE FOR INSERTION SEQUENCE ELEMENT IS1111A"/>
    <property type="match status" value="1"/>
</dbReference>
<evidence type="ECO:0000313" key="3">
    <source>
        <dbReference type="EMBL" id="ASW03951.1"/>
    </source>
</evidence>
<geneLocation type="plasmid" evidence="3 4">
    <name>pBN2</name>
</geneLocation>
<evidence type="ECO:0000313" key="4">
    <source>
        <dbReference type="Proteomes" id="UP000215158"/>
    </source>
</evidence>
<evidence type="ECO:0000259" key="2">
    <source>
        <dbReference type="Pfam" id="PF02371"/>
    </source>
</evidence>
<sequence length="337" mass="36140">MTSLPDSTSAPVTIGIDVAKATLDIAIGLKSPPLSLTNDSKGFDALLTHLATHQVTLVVMEATGGLETAAAAVLQTAGYAVAIINPRQARDFARAMGQLAKTDRIDARILAQLGEVIERSPERDRFVKPLPSAEQQALAALVTRRRQLVAMQGAEGNRLAQGAPAATRKSIDTIIEALTTELERIDSDIAGHVQAHFADLSSLLDSAKGVGKTTISTLIAEVPELGQLTRREISALIGVAPINRDSGRMRGKRTIFDGRGSVRRVLYMAALVAVRFNPVLKVFYERLVAAGKPKKVALVACMRKLLTILNAMVKTGKPWDGAPLCSRLRRSSAQTRR</sequence>
<keyword evidence="4" id="KW-1185">Reference proteome</keyword>
<dbReference type="InterPro" id="IPR003346">
    <property type="entry name" value="Transposase_20"/>
</dbReference>
<dbReference type="Pfam" id="PF02371">
    <property type="entry name" value="Transposase_20"/>
    <property type="match status" value="1"/>
</dbReference>
<dbReference type="KEGG" id="parb:CJU94_37995"/>
<dbReference type="Proteomes" id="UP000215158">
    <property type="component" value="Plasmid pBN2"/>
</dbReference>
<dbReference type="NCBIfam" id="NF033542">
    <property type="entry name" value="transpos_IS110"/>
    <property type="match status" value="1"/>
</dbReference>
<protein>
    <submittedName>
        <fullName evidence="3">IS110 family transposase</fullName>
    </submittedName>
</protein>
<dbReference type="GO" id="GO:0003677">
    <property type="term" value="F:DNA binding"/>
    <property type="evidence" value="ECO:0007669"/>
    <property type="project" value="InterPro"/>
</dbReference>
<dbReference type="OrthoDB" id="9795150at2"/>
<dbReference type="RefSeq" id="WP_095423698.1">
    <property type="nucleotide sequence ID" value="NZ_CP022992.1"/>
</dbReference>
<dbReference type="AlphaFoldDB" id="A0A248VY39"/>
<dbReference type="GO" id="GO:0004803">
    <property type="term" value="F:transposase activity"/>
    <property type="evidence" value="ECO:0007669"/>
    <property type="project" value="InterPro"/>
</dbReference>
<dbReference type="GO" id="GO:0006313">
    <property type="term" value="P:DNA transposition"/>
    <property type="evidence" value="ECO:0007669"/>
    <property type="project" value="InterPro"/>
</dbReference>
<dbReference type="PANTHER" id="PTHR33055:SF13">
    <property type="entry name" value="TRANSPOSASE"/>
    <property type="match status" value="1"/>
</dbReference>
<organism evidence="3 4">
    <name type="scientific">Paraburkholderia aromaticivorans</name>
    <dbReference type="NCBI Taxonomy" id="2026199"/>
    <lineage>
        <taxon>Bacteria</taxon>
        <taxon>Pseudomonadati</taxon>
        <taxon>Pseudomonadota</taxon>
        <taxon>Betaproteobacteria</taxon>
        <taxon>Burkholderiales</taxon>
        <taxon>Burkholderiaceae</taxon>
        <taxon>Paraburkholderia</taxon>
    </lineage>
</organism>
<dbReference type="Pfam" id="PF01548">
    <property type="entry name" value="DEDD_Tnp_IS110"/>
    <property type="match status" value="1"/>
</dbReference>
<accession>A0A248VY39</accession>
<keyword evidence="3" id="KW-0614">Plasmid</keyword>
<feature type="domain" description="Transposase IS116/IS110/IS902 C-terminal" evidence="2">
    <location>
        <begin position="202"/>
        <end position="285"/>
    </location>
</feature>
<feature type="domain" description="Transposase IS110-like N-terminal" evidence="1">
    <location>
        <begin position="14"/>
        <end position="160"/>
    </location>
</feature>
<proteinExistence type="predicted"/>
<name>A0A248VY39_9BURK</name>
<dbReference type="InterPro" id="IPR047650">
    <property type="entry name" value="Transpos_IS110"/>
</dbReference>
<dbReference type="InterPro" id="IPR002525">
    <property type="entry name" value="Transp_IS110-like_N"/>
</dbReference>
<evidence type="ECO:0000259" key="1">
    <source>
        <dbReference type="Pfam" id="PF01548"/>
    </source>
</evidence>
<reference evidence="3 4" key="1">
    <citation type="submission" date="2017-08" db="EMBL/GenBank/DDBJ databases">
        <title>Identification and genetic characteristics of simultaneous BTEX- and naphthalene-degrading Paraburkholderia sp. BN5 isolated from petroleum-contaminated soil.</title>
        <authorList>
            <person name="Lee Y."/>
            <person name="Jeon C.O."/>
        </authorList>
    </citation>
    <scope>NUCLEOTIDE SEQUENCE [LARGE SCALE GENOMIC DNA]</scope>
    <source>
        <strain evidence="3 4">BN5</strain>
        <plasmid evidence="3 4">pBN2</plasmid>
    </source>
</reference>
<dbReference type="EMBL" id="CP022992">
    <property type="protein sequence ID" value="ASW03951.1"/>
    <property type="molecule type" value="Genomic_DNA"/>
</dbReference>